<dbReference type="Proteomes" id="UP000032304">
    <property type="component" value="Chromosome 7"/>
</dbReference>
<dbReference type="EMBL" id="CM001746">
    <property type="protein sequence ID" value="KJB42044.1"/>
    <property type="molecule type" value="Genomic_DNA"/>
</dbReference>
<protein>
    <submittedName>
        <fullName evidence="2">Uncharacterized protein</fullName>
    </submittedName>
</protein>
<feature type="transmembrane region" description="Helical" evidence="1">
    <location>
        <begin position="30"/>
        <end position="52"/>
    </location>
</feature>
<reference evidence="2 3" key="1">
    <citation type="journal article" date="2012" name="Nature">
        <title>Repeated polyploidization of Gossypium genomes and the evolution of spinnable cotton fibres.</title>
        <authorList>
            <person name="Paterson A.H."/>
            <person name="Wendel J.F."/>
            <person name="Gundlach H."/>
            <person name="Guo H."/>
            <person name="Jenkins J."/>
            <person name="Jin D."/>
            <person name="Llewellyn D."/>
            <person name="Showmaker K.C."/>
            <person name="Shu S."/>
            <person name="Udall J."/>
            <person name="Yoo M.J."/>
            <person name="Byers R."/>
            <person name="Chen W."/>
            <person name="Doron-Faigenboim A."/>
            <person name="Duke M.V."/>
            <person name="Gong L."/>
            <person name="Grimwood J."/>
            <person name="Grover C."/>
            <person name="Grupp K."/>
            <person name="Hu G."/>
            <person name="Lee T.H."/>
            <person name="Li J."/>
            <person name="Lin L."/>
            <person name="Liu T."/>
            <person name="Marler B.S."/>
            <person name="Page J.T."/>
            <person name="Roberts A.W."/>
            <person name="Romanel E."/>
            <person name="Sanders W.S."/>
            <person name="Szadkowski E."/>
            <person name="Tan X."/>
            <person name="Tang H."/>
            <person name="Xu C."/>
            <person name="Wang J."/>
            <person name="Wang Z."/>
            <person name="Zhang D."/>
            <person name="Zhang L."/>
            <person name="Ashrafi H."/>
            <person name="Bedon F."/>
            <person name="Bowers J.E."/>
            <person name="Brubaker C.L."/>
            <person name="Chee P.W."/>
            <person name="Das S."/>
            <person name="Gingle A.R."/>
            <person name="Haigler C.H."/>
            <person name="Harker D."/>
            <person name="Hoffmann L.V."/>
            <person name="Hovav R."/>
            <person name="Jones D.C."/>
            <person name="Lemke C."/>
            <person name="Mansoor S."/>
            <person name="ur Rahman M."/>
            <person name="Rainville L.N."/>
            <person name="Rambani A."/>
            <person name="Reddy U.K."/>
            <person name="Rong J.K."/>
            <person name="Saranga Y."/>
            <person name="Scheffler B.E."/>
            <person name="Scheffler J.A."/>
            <person name="Stelly D.M."/>
            <person name="Triplett B.A."/>
            <person name="Van Deynze A."/>
            <person name="Vaslin M.F."/>
            <person name="Waghmare V.N."/>
            <person name="Walford S.A."/>
            <person name="Wright R.J."/>
            <person name="Zaki E.A."/>
            <person name="Zhang T."/>
            <person name="Dennis E.S."/>
            <person name="Mayer K.F."/>
            <person name="Peterson D.G."/>
            <person name="Rokhsar D.S."/>
            <person name="Wang X."/>
            <person name="Schmutz J."/>
        </authorList>
    </citation>
    <scope>NUCLEOTIDE SEQUENCE [LARGE SCALE GENOMIC DNA]</scope>
</reference>
<keyword evidence="1" id="KW-0472">Membrane</keyword>
<keyword evidence="1" id="KW-1133">Transmembrane helix</keyword>
<keyword evidence="3" id="KW-1185">Reference proteome</keyword>
<evidence type="ECO:0000256" key="1">
    <source>
        <dbReference type="SAM" id="Phobius"/>
    </source>
</evidence>
<proteinExistence type="predicted"/>
<dbReference type="Gramene" id="KJB42044">
    <property type="protein sequence ID" value="KJB42044"/>
    <property type="gene ID" value="B456_007G134000"/>
</dbReference>
<keyword evidence="1" id="KW-0812">Transmembrane</keyword>
<dbReference type="AlphaFoldDB" id="A0A0D2SCR5"/>
<organism evidence="2 3">
    <name type="scientific">Gossypium raimondii</name>
    <name type="common">Peruvian cotton</name>
    <name type="synonym">Gossypium klotzschianum subsp. raimondii</name>
    <dbReference type="NCBI Taxonomy" id="29730"/>
    <lineage>
        <taxon>Eukaryota</taxon>
        <taxon>Viridiplantae</taxon>
        <taxon>Streptophyta</taxon>
        <taxon>Embryophyta</taxon>
        <taxon>Tracheophyta</taxon>
        <taxon>Spermatophyta</taxon>
        <taxon>Magnoliopsida</taxon>
        <taxon>eudicotyledons</taxon>
        <taxon>Gunneridae</taxon>
        <taxon>Pentapetalae</taxon>
        <taxon>rosids</taxon>
        <taxon>malvids</taxon>
        <taxon>Malvales</taxon>
        <taxon>Malvaceae</taxon>
        <taxon>Malvoideae</taxon>
        <taxon>Gossypium</taxon>
    </lineage>
</organism>
<sequence length="100" mass="11515">MWSKLISSSYLSQFFGLDLEDWMTANTRNMVVVLSEIVDWGVLFAVICWYLWKSRNKAIFQQDNLNSDKILGKVESLAINICNTTRIEGLNSTIRSVHVK</sequence>
<name>A0A0D2SCR5_GOSRA</name>
<evidence type="ECO:0000313" key="3">
    <source>
        <dbReference type="Proteomes" id="UP000032304"/>
    </source>
</evidence>
<accession>A0A0D2SCR5</accession>
<gene>
    <name evidence="2" type="ORF">B456_007G134000</name>
</gene>
<evidence type="ECO:0000313" key="2">
    <source>
        <dbReference type="EMBL" id="KJB42044.1"/>
    </source>
</evidence>